<feature type="domain" description="ABC transmembrane type-1" evidence="8">
    <location>
        <begin position="108"/>
        <end position="307"/>
    </location>
</feature>
<comment type="subcellular location">
    <subcellularLocation>
        <location evidence="1 7">Cell membrane</location>
        <topology evidence="1 7">Multi-pass membrane protein</topology>
    </subcellularLocation>
</comment>
<protein>
    <submittedName>
        <fullName evidence="9">Oligopeptide transport system permease protein</fullName>
    </submittedName>
</protein>
<evidence type="ECO:0000259" key="8">
    <source>
        <dbReference type="PROSITE" id="PS50928"/>
    </source>
</evidence>
<evidence type="ECO:0000256" key="3">
    <source>
        <dbReference type="ARBA" id="ARBA00022475"/>
    </source>
</evidence>
<dbReference type="PANTHER" id="PTHR30465">
    <property type="entry name" value="INNER MEMBRANE ABC TRANSPORTER"/>
    <property type="match status" value="1"/>
</dbReference>
<keyword evidence="6 7" id="KW-0472">Membrane</keyword>
<evidence type="ECO:0000256" key="7">
    <source>
        <dbReference type="RuleBase" id="RU363032"/>
    </source>
</evidence>
<sequence length="321" mass="34613">MSNWTRCSGSSGAPMLRYVFRRLLTAIPTLFVIVTMAFFLMRVAPGGPFNQERGLSPEIRANLEAQFGLNDPLWLQFVHYLGNLLRGNFGPSYNMPDFTVTELFAKGLPISVQLGASALILALLLGSVLGTIAALNQNKVGDYTVIALATAGSTIPTFVIAPVIQLLFGLTWKLLPIGGWGDGAFINKVGPVLTLALPQIAIVARLMRGSMIESLRSHHIRTARALGLSDWSVVVKHALRGAILPIVSFTGPAAAALLTGSVIVETIFSIPGVGRYFVDAALNRDYTLVMGTVVVIAIFTIVFNLIVDVMYAVVDPRVRYD</sequence>
<evidence type="ECO:0000256" key="6">
    <source>
        <dbReference type="ARBA" id="ARBA00023136"/>
    </source>
</evidence>
<evidence type="ECO:0000256" key="5">
    <source>
        <dbReference type="ARBA" id="ARBA00022989"/>
    </source>
</evidence>
<dbReference type="GO" id="GO:0005886">
    <property type="term" value="C:plasma membrane"/>
    <property type="evidence" value="ECO:0007669"/>
    <property type="project" value="UniProtKB-SubCell"/>
</dbReference>
<dbReference type="GO" id="GO:0055085">
    <property type="term" value="P:transmembrane transport"/>
    <property type="evidence" value="ECO:0007669"/>
    <property type="project" value="InterPro"/>
</dbReference>
<dbReference type="STRING" id="1165689.SAMN02927914_06120"/>
<evidence type="ECO:0000256" key="2">
    <source>
        <dbReference type="ARBA" id="ARBA00022448"/>
    </source>
</evidence>
<dbReference type="PROSITE" id="PS50928">
    <property type="entry name" value="ABC_TM1"/>
    <property type="match status" value="1"/>
</dbReference>
<dbReference type="Pfam" id="PF19300">
    <property type="entry name" value="BPD_transp_1_N"/>
    <property type="match status" value="1"/>
</dbReference>
<keyword evidence="5 7" id="KW-1133">Transmembrane helix</keyword>
<evidence type="ECO:0000313" key="10">
    <source>
        <dbReference type="Proteomes" id="UP000198588"/>
    </source>
</evidence>
<gene>
    <name evidence="9" type="ORF">SAMN02927914_06120</name>
</gene>
<dbReference type="CDD" id="cd06261">
    <property type="entry name" value="TM_PBP2"/>
    <property type="match status" value="1"/>
</dbReference>
<proteinExistence type="inferred from homology"/>
<evidence type="ECO:0000256" key="1">
    <source>
        <dbReference type="ARBA" id="ARBA00004651"/>
    </source>
</evidence>
<keyword evidence="2 7" id="KW-0813">Transport</keyword>
<dbReference type="InterPro" id="IPR035906">
    <property type="entry name" value="MetI-like_sf"/>
</dbReference>
<dbReference type="InterPro" id="IPR000515">
    <property type="entry name" value="MetI-like"/>
</dbReference>
<feature type="transmembrane region" description="Helical" evidence="7">
    <location>
        <begin position="145"/>
        <end position="168"/>
    </location>
</feature>
<dbReference type="Gene3D" id="1.10.3720.10">
    <property type="entry name" value="MetI-like"/>
    <property type="match status" value="1"/>
</dbReference>
<keyword evidence="4 7" id="KW-0812">Transmembrane</keyword>
<feature type="transmembrane region" description="Helical" evidence="7">
    <location>
        <begin position="23"/>
        <end position="44"/>
    </location>
</feature>
<name>A0A1G5ZU42_9HYPH</name>
<dbReference type="SUPFAM" id="SSF161098">
    <property type="entry name" value="MetI-like"/>
    <property type="match status" value="1"/>
</dbReference>
<feature type="transmembrane region" description="Helical" evidence="7">
    <location>
        <begin position="188"/>
        <end position="207"/>
    </location>
</feature>
<feature type="transmembrane region" description="Helical" evidence="7">
    <location>
        <begin position="288"/>
        <end position="314"/>
    </location>
</feature>
<dbReference type="Proteomes" id="UP000198588">
    <property type="component" value="Unassembled WGS sequence"/>
</dbReference>
<dbReference type="AlphaFoldDB" id="A0A1G5ZU42"/>
<comment type="similarity">
    <text evidence="7">Belongs to the binding-protein-dependent transport system permease family.</text>
</comment>
<reference evidence="9 10" key="1">
    <citation type="submission" date="2016-10" db="EMBL/GenBank/DDBJ databases">
        <authorList>
            <person name="de Groot N.N."/>
        </authorList>
    </citation>
    <scope>NUCLEOTIDE SEQUENCE [LARGE SCALE GENOMIC DNA]</scope>
    <source>
        <strain evidence="9 10">CGMCC 1.12097</strain>
    </source>
</reference>
<dbReference type="EMBL" id="FMXM01000029">
    <property type="protein sequence ID" value="SDA98215.1"/>
    <property type="molecule type" value="Genomic_DNA"/>
</dbReference>
<accession>A0A1G5ZU42</accession>
<dbReference type="PANTHER" id="PTHR30465:SF74">
    <property type="entry name" value="OLIGOPEPTIDE TRANSPORT SYSTEM PERMEASE PROTEIN OPPB"/>
    <property type="match status" value="1"/>
</dbReference>
<feature type="transmembrane region" description="Helical" evidence="7">
    <location>
        <begin position="242"/>
        <end position="268"/>
    </location>
</feature>
<keyword evidence="3" id="KW-1003">Cell membrane</keyword>
<dbReference type="Pfam" id="PF00528">
    <property type="entry name" value="BPD_transp_1"/>
    <property type="match status" value="1"/>
</dbReference>
<evidence type="ECO:0000256" key="4">
    <source>
        <dbReference type="ARBA" id="ARBA00022692"/>
    </source>
</evidence>
<feature type="transmembrane region" description="Helical" evidence="7">
    <location>
        <begin position="110"/>
        <end position="133"/>
    </location>
</feature>
<dbReference type="InterPro" id="IPR045621">
    <property type="entry name" value="BPD_transp_1_N"/>
</dbReference>
<organism evidence="9 10">
    <name type="scientific">Mesorhizobium qingshengii</name>
    <dbReference type="NCBI Taxonomy" id="1165689"/>
    <lineage>
        <taxon>Bacteria</taxon>
        <taxon>Pseudomonadati</taxon>
        <taxon>Pseudomonadota</taxon>
        <taxon>Alphaproteobacteria</taxon>
        <taxon>Hyphomicrobiales</taxon>
        <taxon>Phyllobacteriaceae</taxon>
        <taxon>Mesorhizobium</taxon>
    </lineage>
</organism>
<evidence type="ECO:0000313" key="9">
    <source>
        <dbReference type="EMBL" id="SDA98215.1"/>
    </source>
</evidence>